<dbReference type="Pfam" id="PF08242">
    <property type="entry name" value="Methyltransf_12"/>
    <property type="match status" value="1"/>
</dbReference>
<evidence type="ECO:0000256" key="3">
    <source>
        <dbReference type="ARBA" id="ARBA00022691"/>
    </source>
</evidence>
<keyword evidence="4" id="KW-0802">TPR repeat</keyword>
<dbReference type="SUPFAM" id="SSF53335">
    <property type="entry name" value="S-adenosyl-L-methionine-dependent methyltransferases"/>
    <property type="match status" value="1"/>
</dbReference>
<organism evidence="6 7">
    <name type="scientific">Anaplasma phagocytophilum str. ApMUC09</name>
    <dbReference type="NCBI Taxonomy" id="1359152"/>
    <lineage>
        <taxon>Bacteria</taxon>
        <taxon>Pseudomonadati</taxon>
        <taxon>Pseudomonadota</taxon>
        <taxon>Alphaproteobacteria</taxon>
        <taxon>Rickettsiales</taxon>
        <taxon>Anaplasmataceae</taxon>
        <taxon>Anaplasma</taxon>
        <taxon>phagocytophilum group</taxon>
    </lineage>
</organism>
<feature type="domain" description="Methyltransferase type 12" evidence="5">
    <location>
        <begin position="191"/>
        <end position="287"/>
    </location>
</feature>
<dbReference type="EMBL" id="LANV01000001">
    <property type="protein sequence ID" value="KJV65109.1"/>
    <property type="molecule type" value="Genomic_DNA"/>
</dbReference>
<evidence type="ECO:0000256" key="2">
    <source>
        <dbReference type="ARBA" id="ARBA00022679"/>
    </source>
</evidence>
<dbReference type="SMART" id="SM00028">
    <property type="entry name" value="TPR"/>
    <property type="match status" value="1"/>
</dbReference>
<proteinExistence type="predicted"/>
<dbReference type="InterPro" id="IPR013217">
    <property type="entry name" value="Methyltransf_12"/>
</dbReference>
<dbReference type="Pfam" id="PF00515">
    <property type="entry name" value="TPR_1"/>
    <property type="match status" value="1"/>
</dbReference>
<gene>
    <name evidence="6" type="ORF">APHMUC_1143</name>
</gene>
<dbReference type="PATRIC" id="fig|1359152.3.peg.1195"/>
<dbReference type="PROSITE" id="PS50005">
    <property type="entry name" value="TPR"/>
    <property type="match status" value="1"/>
</dbReference>
<dbReference type="InterPro" id="IPR011990">
    <property type="entry name" value="TPR-like_helical_dom_sf"/>
</dbReference>
<dbReference type="PANTHER" id="PTHR43464">
    <property type="entry name" value="METHYLTRANSFERASE"/>
    <property type="match status" value="1"/>
</dbReference>
<dbReference type="GO" id="GO:0032259">
    <property type="term" value="P:methylation"/>
    <property type="evidence" value="ECO:0007669"/>
    <property type="project" value="UniProtKB-KW"/>
</dbReference>
<sequence length="353" mass="40131">MRNIFACCSRGMGSILSKISAAIPGVEEIFRLMKQGCLSVRENTSAIRDKTGNLLATNIDLGLYHFYRGSISDAKTRFWLISLVRPRLPEVHYNIGRCHLVLKRFDSAIVSFKKALSLDGNHKEARYYLNKVLSPESITEVPENVVKQYFNYTSEYFVEHWLISKNYRGHEHVRSLVMNFFDDRLSDIRILDLGCGTGVCGQFLKMRDIGSHLTGVDISRRMLDIARQCFVYGKRAYNALVCIGMHEFLRDNTEEFDVIIMTEVLHYFGDLKEILTLVSKALSSTGMVIGLVREAGSSGYQFIKEGDFFCHSSSYISQTVAATGFRLSYMNRCEIYGDKVQGLLFAISKDTEE</sequence>
<dbReference type="GO" id="GO:0008168">
    <property type="term" value="F:methyltransferase activity"/>
    <property type="evidence" value="ECO:0007669"/>
    <property type="project" value="UniProtKB-KW"/>
</dbReference>
<feature type="repeat" description="TPR" evidence="4">
    <location>
        <begin position="89"/>
        <end position="122"/>
    </location>
</feature>
<comment type="caution">
    <text evidence="6">The sequence shown here is derived from an EMBL/GenBank/DDBJ whole genome shotgun (WGS) entry which is preliminary data.</text>
</comment>
<protein>
    <submittedName>
        <fullName evidence="6">Methyltransferase domain protein</fullName>
    </submittedName>
</protein>
<name>A0A0F3NDY5_ANAPH</name>
<dbReference type="SUPFAM" id="SSF48452">
    <property type="entry name" value="TPR-like"/>
    <property type="match status" value="1"/>
</dbReference>
<dbReference type="Gene3D" id="1.25.40.10">
    <property type="entry name" value="Tetratricopeptide repeat domain"/>
    <property type="match status" value="1"/>
</dbReference>
<evidence type="ECO:0000256" key="4">
    <source>
        <dbReference type="PROSITE-ProRule" id="PRU00339"/>
    </source>
</evidence>
<accession>A0A0F3NDY5</accession>
<dbReference type="InterPro" id="IPR029063">
    <property type="entry name" value="SAM-dependent_MTases_sf"/>
</dbReference>
<dbReference type="InterPro" id="IPR019734">
    <property type="entry name" value="TPR_rpt"/>
</dbReference>
<dbReference type="Gene3D" id="3.40.50.150">
    <property type="entry name" value="Vaccinia Virus protein VP39"/>
    <property type="match status" value="1"/>
</dbReference>
<evidence type="ECO:0000256" key="1">
    <source>
        <dbReference type="ARBA" id="ARBA00022603"/>
    </source>
</evidence>
<evidence type="ECO:0000313" key="6">
    <source>
        <dbReference type="EMBL" id="KJV65109.1"/>
    </source>
</evidence>
<evidence type="ECO:0000313" key="7">
    <source>
        <dbReference type="Proteomes" id="UP000033441"/>
    </source>
</evidence>
<evidence type="ECO:0000259" key="5">
    <source>
        <dbReference type="Pfam" id="PF08242"/>
    </source>
</evidence>
<dbReference type="CDD" id="cd02440">
    <property type="entry name" value="AdoMet_MTases"/>
    <property type="match status" value="1"/>
</dbReference>
<dbReference type="Proteomes" id="UP000033441">
    <property type="component" value="Unassembled WGS sequence"/>
</dbReference>
<reference evidence="6 7" key="1">
    <citation type="submission" date="2015-02" db="EMBL/GenBank/DDBJ databases">
        <title>Genome Sequencing of Rickettsiales.</title>
        <authorList>
            <person name="Daugherty S.C."/>
            <person name="Su Q."/>
            <person name="Abolude K."/>
            <person name="Beier-Sexton M."/>
            <person name="Carlyon J.A."/>
            <person name="Carter R."/>
            <person name="Day N.P."/>
            <person name="Dumler S.J."/>
            <person name="Dyachenko V."/>
            <person name="Godinez A."/>
            <person name="Kurtti T.J."/>
            <person name="Lichay M."/>
            <person name="Mullins K.E."/>
            <person name="Ott S."/>
            <person name="Pappas-Brown V."/>
            <person name="Paris D.H."/>
            <person name="Patel P."/>
            <person name="Richards A.L."/>
            <person name="Sadzewicz L."/>
            <person name="Sears K."/>
            <person name="Seidman D."/>
            <person name="Sengamalay N."/>
            <person name="Stenos J."/>
            <person name="Tallon L.J."/>
            <person name="Vincent G."/>
            <person name="Fraser C.M."/>
            <person name="Munderloh U."/>
            <person name="Dunning-Hotopp J.C."/>
        </authorList>
    </citation>
    <scope>NUCLEOTIDE SEQUENCE [LARGE SCALE GENOMIC DNA]</scope>
    <source>
        <strain evidence="6 7">ApMUC09</strain>
    </source>
</reference>
<dbReference type="PANTHER" id="PTHR43464:SF19">
    <property type="entry name" value="UBIQUINONE BIOSYNTHESIS O-METHYLTRANSFERASE, MITOCHONDRIAL"/>
    <property type="match status" value="1"/>
</dbReference>
<keyword evidence="1 6" id="KW-0489">Methyltransferase</keyword>
<dbReference type="AlphaFoldDB" id="A0A0F3NDY5"/>
<keyword evidence="3" id="KW-0949">S-adenosyl-L-methionine</keyword>
<keyword evidence="2 6" id="KW-0808">Transferase</keyword>